<evidence type="ECO:0000313" key="2">
    <source>
        <dbReference type="Proteomes" id="UP000075884"/>
    </source>
</evidence>
<proteinExistence type="predicted"/>
<dbReference type="AlphaFoldDB" id="A0A182NWJ4"/>
<reference evidence="2" key="1">
    <citation type="submission" date="2013-03" db="EMBL/GenBank/DDBJ databases">
        <title>The Genome Sequence of Anopheles dirus WRAIR2.</title>
        <authorList>
            <consortium name="The Broad Institute Genomics Platform"/>
            <person name="Neafsey D.E."/>
            <person name="Walton C."/>
            <person name="Walker B."/>
            <person name="Young S.K."/>
            <person name="Zeng Q."/>
            <person name="Gargeya S."/>
            <person name="Fitzgerald M."/>
            <person name="Haas B."/>
            <person name="Abouelleil A."/>
            <person name="Allen A.W."/>
            <person name="Alvarado L."/>
            <person name="Arachchi H.M."/>
            <person name="Berlin A.M."/>
            <person name="Chapman S.B."/>
            <person name="Gainer-Dewar J."/>
            <person name="Goldberg J."/>
            <person name="Griggs A."/>
            <person name="Gujja S."/>
            <person name="Hansen M."/>
            <person name="Howarth C."/>
            <person name="Imamovic A."/>
            <person name="Ireland A."/>
            <person name="Larimer J."/>
            <person name="McCowan C."/>
            <person name="Murphy C."/>
            <person name="Pearson M."/>
            <person name="Poon T.W."/>
            <person name="Priest M."/>
            <person name="Roberts A."/>
            <person name="Saif S."/>
            <person name="Shea T."/>
            <person name="Sisk P."/>
            <person name="Sykes S."/>
            <person name="Wortman J."/>
            <person name="Nusbaum C."/>
            <person name="Birren B."/>
        </authorList>
    </citation>
    <scope>NUCLEOTIDE SEQUENCE [LARGE SCALE GENOMIC DNA]</scope>
    <source>
        <strain evidence="2">WRAIR2</strain>
    </source>
</reference>
<protein>
    <submittedName>
        <fullName evidence="1">Uncharacterized protein</fullName>
    </submittedName>
</protein>
<reference evidence="1" key="2">
    <citation type="submission" date="2020-05" db="UniProtKB">
        <authorList>
            <consortium name="EnsemblMetazoa"/>
        </authorList>
    </citation>
    <scope>IDENTIFICATION</scope>
    <source>
        <strain evidence="1">WRAIR2</strain>
    </source>
</reference>
<sequence length="66" mass="7105">MCLPRTICCCDGISAADTASSQDTAHGGEGRRNCESFPPGTERSATVCSVLCFYFPLCSVSPRRVW</sequence>
<dbReference type="VEuPathDB" id="VectorBase:ADIR014263"/>
<accession>A0A182NWJ4</accession>
<organism evidence="1 2">
    <name type="scientific">Anopheles dirus</name>
    <dbReference type="NCBI Taxonomy" id="7168"/>
    <lineage>
        <taxon>Eukaryota</taxon>
        <taxon>Metazoa</taxon>
        <taxon>Ecdysozoa</taxon>
        <taxon>Arthropoda</taxon>
        <taxon>Hexapoda</taxon>
        <taxon>Insecta</taxon>
        <taxon>Pterygota</taxon>
        <taxon>Neoptera</taxon>
        <taxon>Endopterygota</taxon>
        <taxon>Diptera</taxon>
        <taxon>Nematocera</taxon>
        <taxon>Culicoidea</taxon>
        <taxon>Culicidae</taxon>
        <taxon>Anophelinae</taxon>
        <taxon>Anopheles</taxon>
    </lineage>
</organism>
<name>A0A182NWJ4_9DIPT</name>
<dbReference type="EnsemblMetazoa" id="ADIR014263-RA">
    <property type="protein sequence ID" value="ADIR014263-PA"/>
    <property type="gene ID" value="ADIR014263"/>
</dbReference>
<dbReference type="Proteomes" id="UP000075884">
    <property type="component" value="Unassembled WGS sequence"/>
</dbReference>
<evidence type="ECO:0000313" key="1">
    <source>
        <dbReference type="EnsemblMetazoa" id="ADIR014263-PA"/>
    </source>
</evidence>
<keyword evidence="2" id="KW-1185">Reference proteome</keyword>